<sequence length="116" mass="12556">MADGIDYVAQQQPPALLRRRDDDGDGQDQDAGEEETPSPRFISMACSDPVGRDGFRPQAGGSCHQPEVNRRRPTSRRRPGPAESTNSLGSSCVILISCTIGAKTRQSRTIVGPPHR</sequence>
<organism evidence="2 3">
    <name type="scientific">Miscanthus lutarioriparius</name>
    <dbReference type="NCBI Taxonomy" id="422564"/>
    <lineage>
        <taxon>Eukaryota</taxon>
        <taxon>Viridiplantae</taxon>
        <taxon>Streptophyta</taxon>
        <taxon>Embryophyta</taxon>
        <taxon>Tracheophyta</taxon>
        <taxon>Spermatophyta</taxon>
        <taxon>Magnoliopsida</taxon>
        <taxon>Liliopsida</taxon>
        <taxon>Poales</taxon>
        <taxon>Poaceae</taxon>
        <taxon>PACMAD clade</taxon>
        <taxon>Panicoideae</taxon>
        <taxon>Andropogonodae</taxon>
        <taxon>Andropogoneae</taxon>
        <taxon>Saccharinae</taxon>
        <taxon>Miscanthus</taxon>
    </lineage>
</organism>
<reference evidence="2" key="1">
    <citation type="submission" date="2020-10" db="EMBL/GenBank/DDBJ databases">
        <authorList>
            <person name="Han B."/>
            <person name="Lu T."/>
            <person name="Zhao Q."/>
            <person name="Huang X."/>
            <person name="Zhao Y."/>
        </authorList>
    </citation>
    <scope>NUCLEOTIDE SEQUENCE</scope>
</reference>
<proteinExistence type="predicted"/>
<dbReference type="AlphaFoldDB" id="A0A811QGH0"/>
<accession>A0A811QGH0</accession>
<feature type="compositionally biased region" description="Acidic residues" evidence="1">
    <location>
        <begin position="23"/>
        <end position="36"/>
    </location>
</feature>
<dbReference type="EMBL" id="CAJGYO010000010">
    <property type="protein sequence ID" value="CAD6257447.1"/>
    <property type="molecule type" value="Genomic_DNA"/>
</dbReference>
<protein>
    <submittedName>
        <fullName evidence="2">Uncharacterized protein</fullName>
    </submittedName>
</protein>
<keyword evidence="3" id="KW-1185">Reference proteome</keyword>
<evidence type="ECO:0000313" key="3">
    <source>
        <dbReference type="Proteomes" id="UP000604825"/>
    </source>
</evidence>
<gene>
    <name evidence="2" type="ORF">NCGR_LOCUS40932</name>
</gene>
<feature type="region of interest" description="Disordered" evidence="1">
    <location>
        <begin position="1"/>
        <end position="88"/>
    </location>
</feature>
<evidence type="ECO:0000256" key="1">
    <source>
        <dbReference type="SAM" id="MobiDB-lite"/>
    </source>
</evidence>
<comment type="caution">
    <text evidence="2">The sequence shown here is derived from an EMBL/GenBank/DDBJ whole genome shotgun (WGS) entry which is preliminary data.</text>
</comment>
<evidence type="ECO:0000313" key="2">
    <source>
        <dbReference type="EMBL" id="CAD6257447.1"/>
    </source>
</evidence>
<dbReference type="Proteomes" id="UP000604825">
    <property type="component" value="Unassembled WGS sequence"/>
</dbReference>
<name>A0A811QGH0_9POAL</name>